<comment type="caution">
    <text evidence="1">The sequence shown here is derived from an EMBL/GenBank/DDBJ whole genome shotgun (WGS) entry which is preliminary data.</text>
</comment>
<dbReference type="AlphaFoldDB" id="A0A3M7REJ1"/>
<proteinExistence type="predicted"/>
<keyword evidence="2" id="KW-1185">Reference proteome</keyword>
<accession>A0A3M7REJ1</accession>
<evidence type="ECO:0000313" key="1">
    <source>
        <dbReference type="EMBL" id="RNA21678.1"/>
    </source>
</evidence>
<protein>
    <submittedName>
        <fullName evidence="1">Uncharacterized protein</fullName>
    </submittedName>
</protein>
<dbReference type="EMBL" id="REGN01003627">
    <property type="protein sequence ID" value="RNA21678.1"/>
    <property type="molecule type" value="Genomic_DNA"/>
</dbReference>
<dbReference type="Proteomes" id="UP000276133">
    <property type="component" value="Unassembled WGS sequence"/>
</dbReference>
<evidence type="ECO:0000313" key="2">
    <source>
        <dbReference type="Proteomes" id="UP000276133"/>
    </source>
</evidence>
<sequence>MMLSCSEVVHISSKIIFPKNRLKNLVTDSPQMLHCTGFDCLLNAFFAINLAASDDSTQLTSILEKKNDNLGCYRGGLFWVVFNNFFVSSLRIVIPNPYFIMIDEMNS</sequence>
<reference evidence="1 2" key="1">
    <citation type="journal article" date="2018" name="Sci. Rep.">
        <title>Genomic signatures of local adaptation to the degree of environmental predictability in rotifers.</title>
        <authorList>
            <person name="Franch-Gras L."/>
            <person name="Hahn C."/>
            <person name="Garcia-Roger E.M."/>
            <person name="Carmona M.J."/>
            <person name="Serra M."/>
            <person name="Gomez A."/>
        </authorList>
    </citation>
    <scope>NUCLEOTIDE SEQUENCE [LARGE SCALE GENOMIC DNA]</scope>
    <source>
        <strain evidence="1">HYR1</strain>
    </source>
</reference>
<gene>
    <name evidence="1" type="ORF">BpHYR1_049474</name>
</gene>
<organism evidence="1 2">
    <name type="scientific">Brachionus plicatilis</name>
    <name type="common">Marine rotifer</name>
    <name type="synonym">Brachionus muelleri</name>
    <dbReference type="NCBI Taxonomy" id="10195"/>
    <lineage>
        <taxon>Eukaryota</taxon>
        <taxon>Metazoa</taxon>
        <taxon>Spiralia</taxon>
        <taxon>Gnathifera</taxon>
        <taxon>Rotifera</taxon>
        <taxon>Eurotatoria</taxon>
        <taxon>Monogononta</taxon>
        <taxon>Pseudotrocha</taxon>
        <taxon>Ploima</taxon>
        <taxon>Brachionidae</taxon>
        <taxon>Brachionus</taxon>
    </lineage>
</organism>
<name>A0A3M7REJ1_BRAPC</name>